<name>A0ABQ8UDR4_9EUKA</name>
<dbReference type="Proteomes" id="UP001141327">
    <property type="component" value="Unassembled WGS sequence"/>
</dbReference>
<keyword evidence="4" id="KW-1185">Reference proteome</keyword>
<dbReference type="PANTHER" id="PTHR47457">
    <property type="entry name" value="OS05G0345500 PROTEIN"/>
    <property type="match status" value="1"/>
</dbReference>
<evidence type="ECO:0000256" key="1">
    <source>
        <dbReference type="SAM" id="MobiDB-lite"/>
    </source>
</evidence>
<dbReference type="InterPro" id="IPR008979">
    <property type="entry name" value="Galactose-bd-like_sf"/>
</dbReference>
<gene>
    <name evidence="3" type="ORF">PAPYR_9152</name>
</gene>
<dbReference type="Gene3D" id="2.60.120.260">
    <property type="entry name" value="Galactose-binding domain-like"/>
    <property type="match status" value="2"/>
</dbReference>
<sequence>MDERGLFYYIGTQGGTQPWQNPAEAGWVTATRSTVWVGKASDALGRQACLSFTNSDEPALSWWRVDLGAGLLFKPARYTLRHSNDVNYAEFRLQSWRLEGSEDGGVSWRTLDEHTNEPNAIPACSDAMATFAVAPERAFPALHFRVLMTGPSPNGYHRLFLSGFEMYGEIVQHPATSSSSISLLPCLHSFPTPFFPMVQTTLLAGGDDSNGPSATPPDQHNLEEGLFHYIGTQGRTQPWRNPAEAGWVTATRSSEQAGKASDLTGRQPCDSFTNSDPAPSWWQVDLGAGRLFTPTRYILRSCSTPDYVGFRPQSWRLEGSLDGADGSWRTLDERPSDDQTALPECPDAMATFAVARERAFPARRFRVLMTGPTFNGCQNLVLGGLEMCGYLIVCRPAAL</sequence>
<dbReference type="PANTHER" id="PTHR47457:SF1">
    <property type="entry name" value="BTB DOMAIN-CONTAINING PROTEIN-RELATED"/>
    <property type="match status" value="1"/>
</dbReference>
<evidence type="ECO:0000259" key="2">
    <source>
        <dbReference type="PROSITE" id="PS50022"/>
    </source>
</evidence>
<protein>
    <submittedName>
        <fullName evidence="3">E3 ubiquitin-protein ligase HECTD1</fullName>
    </submittedName>
</protein>
<feature type="domain" description="F5/8 type C" evidence="2">
    <location>
        <begin position="1"/>
        <end position="169"/>
    </location>
</feature>
<dbReference type="EMBL" id="JAPMOS010000092">
    <property type="protein sequence ID" value="KAJ4455792.1"/>
    <property type="molecule type" value="Genomic_DNA"/>
</dbReference>
<accession>A0ABQ8UDR4</accession>
<evidence type="ECO:0000313" key="3">
    <source>
        <dbReference type="EMBL" id="KAJ4455792.1"/>
    </source>
</evidence>
<dbReference type="PROSITE" id="PS50022">
    <property type="entry name" value="FA58C_3"/>
    <property type="match status" value="1"/>
</dbReference>
<proteinExistence type="predicted"/>
<dbReference type="SUPFAM" id="SSF49785">
    <property type="entry name" value="Galactose-binding domain-like"/>
    <property type="match status" value="2"/>
</dbReference>
<comment type="caution">
    <text evidence="3">The sequence shown here is derived from an EMBL/GenBank/DDBJ whole genome shotgun (WGS) entry which is preliminary data.</text>
</comment>
<evidence type="ECO:0000313" key="4">
    <source>
        <dbReference type="Proteomes" id="UP001141327"/>
    </source>
</evidence>
<organism evidence="3 4">
    <name type="scientific">Paratrimastix pyriformis</name>
    <dbReference type="NCBI Taxonomy" id="342808"/>
    <lineage>
        <taxon>Eukaryota</taxon>
        <taxon>Metamonada</taxon>
        <taxon>Preaxostyla</taxon>
        <taxon>Paratrimastigidae</taxon>
        <taxon>Paratrimastix</taxon>
    </lineage>
</organism>
<reference evidence="3" key="1">
    <citation type="journal article" date="2022" name="bioRxiv">
        <title>Genomics of Preaxostyla Flagellates Illuminates Evolutionary Transitions and the Path Towards Mitochondrial Loss.</title>
        <authorList>
            <person name="Novak L.V.F."/>
            <person name="Treitli S.C."/>
            <person name="Pyrih J."/>
            <person name="Halakuc P."/>
            <person name="Pipaliya S.V."/>
            <person name="Vacek V."/>
            <person name="Brzon O."/>
            <person name="Soukal P."/>
            <person name="Eme L."/>
            <person name="Dacks J.B."/>
            <person name="Karnkowska A."/>
            <person name="Elias M."/>
            <person name="Hampl V."/>
        </authorList>
    </citation>
    <scope>NUCLEOTIDE SEQUENCE</scope>
    <source>
        <strain evidence="3">RCP-MX</strain>
    </source>
</reference>
<feature type="region of interest" description="Disordered" evidence="1">
    <location>
        <begin position="252"/>
        <end position="274"/>
    </location>
</feature>
<dbReference type="InterPro" id="IPR000421">
    <property type="entry name" value="FA58C"/>
</dbReference>